<organism evidence="3 4">
    <name type="scientific">Pararhodobacter oceanensis</name>
    <dbReference type="NCBI Taxonomy" id="2172121"/>
    <lineage>
        <taxon>Bacteria</taxon>
        <taxon>Pseudomonadati</taxon>
        <taxon>Pseudomonadota</taxon>
        <taxon>Alphaproteobacteria</taxon>
        <taxon>Rhodobacterales</taxon>
        <taxon>Paracoccaceae</taxon>
        <taxon>Pararhodobacter</taxon>
    </lineage>
</organism>
<evidence type="ECO:0000256" key="1">
    <source>
        <dbReference type="RuleBase" id="RU003682"/>
    </source>
</evidence>
<evidence type="ECO:0000313" key="3">
    <source>
        <dbReference type="EMBL" id="PVH28899.1"/>
    </source>
</evidence>
<keyword evidence="1" id="KW-0408">Iron</keyword>
<gene>
    <name evidence="3" type="ORF">DDE20_07610</name>
</gene>
<dbReference type="AlphaFoldDB" id="A0A2T8HTX1"/>
<proteinExistence type="inferred from homology"/>
<keyword evidence="4" id="KW-1185">Reference proteome</keyword>
<dbReference type="GO" id="GO:0046872">
    <property type="term" value="F:metal ion binding"/>
    <property type="evidence" value="ECO:0007669"/>
    <property type="project" value="UniProtKB-KW"/>
</dbReference>
<dbReference type="OrthoDB" id="9798229at2"/>
<dbReference type="InterPro" id="IPR005123">
    <property type="entry name" value="Oxoglu/Fe-dep_dioxygenase_dom"/>
</dbReference>
<name>A0A2T8HTX1_9RHOB</name>
<dbReference type="GO" id="GO:0016491">
    <property type="term" value="F:oxidoreductase activity"/>
    <property type="evidence" value="ECO:0007669"/>
    <property type="project" value="UniProtKB-KW"/>
</dbReference>
<keyword evidence="1" id="KW-0560">Oxidoreductase</keyword>
<dbReference type="InterPro" id="IPR056470">
    <property type="entry name" value="BesD/HalB-like"/>
</dbReference>
<evidence type="ECO:0000259" key="2">
    <source>
        <dbReference type="PROSITE" id="PS51471"/>
    </source>
</evidence>
<feature type="domain" description="Fe2OG dioxygenase" evidence="2">
    <location>
        <begin position="132"/>
        <end position="244"/>
    </location>
</feature>
<dbReference type="EMBL" id="QDKM01000003">
    <property type="protein sequence ID" value="PVH28899.1"/>
    <property type="molecule type" value="Genomic_DNA"/>
</dbReference>
<evidence type="ECO:0000313" key="4">
    <source>
        <dbReference type="Proteomes" id="UP000245911"/>
    </source>
</evidence>
<reference evidence="3 4" key="1">
    <citation type="submission" date="2018-04" db="EMBL/GenBank/DDBJ databases">
        <title>Pararhodobacter oceanense sp. nov., isolated from marine intertidal sediment.</title>
        <authorList>
            <person name="Wang X.-L."/>
            <person name="Du Z.-J."/>
        </authorList>
    </citation>
    <scope>NUCLEOTIDE SEQUENCE [LARGE SCALE GENOMIC DNA]</scope>
    <source>
        <strain evidence="3 4">AM505</strain>
    </source>
</reference>
<dbReference type="Pfam" id="PF23169">
    <property type="entry name" value="HalD"/>
    <property type="match status" value="1"/>
</dbReference>
<sequence length="262" mass="29894">MRDMLDLTAYPLDRPDSPEWQALVTRCQADLARDGMFNLPGFMNSDVAQAAAQMLGAKFESESFRHEREHNIYFLKSIPELPEDHPALTRFQTSNNTLCEDQLQETPMVRLYHWAPFAQFLAATMEMPALFPMDDPLSGVNTMSYREGQALNWHFDRSEFTTTLLLQAPEQGGEFIYRTDLRSETDPNYEGVARLLRGEDPEVRSLDVTPGTLNVFRGKNTPHRVGNVRGDRARVISVFSFYDRPGVAFTEQERLGFYGRAG</sequence>
<comment type="caution">
    <text evidence="3">The sequence shown here is derived from an EMBL/GenBank/DDBJ whole genome shotgun (WGS) entry which is preliminary data.</text>
</comment>
<accession>A0A2T8HTX1</accession>
<dbReference type="RefSeq" id="WP_116557894.1">
    <property type="nucleotide sequence ID" value="NZ_QDKM01000003.1"/>
</dbReference>
<dbReference type="Gene3D" id="2.60.120.620">
    <property type="entry name" value="q2cbj1_9rhob like domain"/>
    <property type="match status" value="1"/>
</dbReference>
<protein>
    <submittedName>
        <fullName evidence="3">2OG-Fe(II) oxygenase</fullName>
    </submittedName>
</protein>
<dbReference type="PROSITE" id="PS51471">
    <property type="entry name" value="FE2OG_OXY"/>
    <property type="match status" value="1"/>
</dbReference>
<dbReference type="Proteomes" id="UP000245911">
    <property type="component" value="Unassembled WGS sequence"/>
</dbReference>
<comment type="similarity">
    <text evidence="1">Belongs to the iron/ascorbate-dependent oxidoreductase family.</text>
</comment>
<keyword evidence="1" id="KW-0479">Metal-binding</keyword>